<dbReference type="CDD" id="cd00077">
    <property type="entry name" value="HDc"/>
    <property type="match status" value="1"/>
</dbReference>
<keyword evidence="5" id="KW-0408">Iron</keyword>
<dbReference type="PANTHER" id="PTHR35795:SF1">
    <property type="entry name" value="BIS(5'-NUCLEOSYL)-TETRAPHOSPHATASE, SYMMETRICAL"/>
    <property type="match status" value="1"/>
</dbReference>
<keyword evidence="3" id="KW-0547">Nucleotide-binding</keyword>
<gene>
    <name evidence="8" type="ORF">FHP05_03180</name>
</gene>
<dbReference type="OrthoDB" id="9782134at2"/>
<protein>
    <recommendedName>
        <fullName evidence="1">bis(5'-nucleosyl)-tetraphosphatase (symmetrical)</fullName>
        <ecNumber evidence="1">3.6.1.41</ecNumber>
    </recommendedName>
</protein>
<dbReference type="Pfam" id="PF01966">
    <property type="entry name" value="HD"/>
    <property type="match status" value="1"/>
</dbReference>
<dbReference type="Proteomes" id="UP000321574">
    <property type="component" value="Unassembled WGS sequence"/>
</dbReference>
<reference evidence="8 9" key="1">
    <citation type="submission" date="2019-06" db="EMBL/GenBank/DDBJ databases">
        <title>Cerasibacillus sp. nov., isolated from maize field.</title>
        <authorList>
            <person name="Lin S.-Y."/>
            <person name="Tsai C.-F."/>
            <person name="Young C.-C."/>
        </authorList>
    </citation>
    <scope>NUCLEOTIDE SEQUENCE [LARGE SCALE GENOMIC DNA]</scope>
    <source>
        <strain evidence="8 9">CC-CFT480</strain>
    </source>
</reference>
<dbReference type="NCBIfam" id="TIGR00488">
    <property type="entry name" value="bis(5'-nucleosyl)-tetraphosphatase (symmetrical) YqeK"/>
    <property type="match status" value="1"/>
</dbReference>
<dbReference type="EMBL" id="VDUW01000001">
    <property type="protein sequence ID" value="TXL68036.1"/>
    <property type="molecule type" value="Genomic_DNA"/>
</dbReference>
<evidence type="ECO:0000259" key="7">
    <source>
        <dbReference type="SMART" id="SM00471"/>
    </source>
</evidence>
<keyword evidence="4" id="KW-0378">Hydrolase</keyword>
<evidence type="ECO:0000313" key="8">
    <source>
        <dbReference type="EMBL" id="TXL68036.1"/>
    </source>
</evidence>
<dbReference type="InterPro" id="IPR051094">
    <property type="entry name" value="Diverse_Catalytic_Enzymes"/>
</dbReference>
<proteinExistence type="predicted"/>
<evidence type="ECO:0000256" key="6">
    <source>
        <dbReference type="ARBA" id="ARBA00049417"/>
    </source>
</evidence>
<evidence type="ECO:0000313" key="9">
    <source>
        <dbReference type="Proteomes" id="UP000321574"/>
    </source>
</evidence>
<name>A0A5C8P4E5_9BACI</name>
<dbReference type="GO" id="GO:0000166">
    <property type="term" value="F:nucleotide binding"/>
    <property type="evidence" value="ECO:0007669"/>
    <property type="project" value="UniProtKB-KW"/>
</dbReference>
<evidence type="ECO:0000256" key="1">
    <source>
        <dbReference type="ARBA" id="ARBA00012506"/>
    </source>
</evidence>
<dbReference type="EC" id="3.6.1.41" evidence="1"/>
<dbReference type="InterPro" id="IPR005249">
    <property type="entry name" value="YqeK"/>
</dbReference>
<accession>A0A5C8P4E5</accession>
<keyword evidence="9" id="KW-1185">Reference proteome</keyword>
<dbReference type="RefSeq" id="WP_147665772.1">
    <property type="nucleotide sequence ID" value="NZ_VDUW01000001.1"/>
</dbReference>
<dbReference type="InterPro" id="IPR006674">
    <property type="entry name" value="HD_domain"/>
</dbReference>
<feature type="domain" description="HD/PDEase" evidence="7">
    <location>
        <begin position="14"/>
        <end position="141"/>
    </location>
</feature>
<dbReference type="Gene3D" id="1.10.3210.10">
    <property type="entry name" value="Hypothetical protein af1432"/>
    <property type="match status" value="1"/>
</dbReference>
<comment type="caution">
    <text evidence="8">The sequence shown here is derived from an EMBL/GenBank/DDBJ whole genome shotgun (WGS) entry which is preliminary data.</text>
</comment>
<keyword evidence="2" id="KW-0479">Metal-binding</keyword>
<evidence type="ECO:0000256" key="2">
    <source>
        <dbReference type="ARBA" id="ARBA00022723"/>
    </source>
</evidence>
<evidence type="ECO:0000256" key="5">
    <source>
        <dbReference type="ARBA" id="ARBA00023004"/>
    </source>
</evidence>
<organism evidence="8 9">
    <name type="scientific">Cerasibacillus terrae</name>
    <dbReference type="NCBI Taxonomy" id="2498845"/>
    <lineage>
        <taxon>Bacteria</taxon>
        <taxon>Bacillati</taxon>
        <taxon>Bacillota</taxon>
        <taxon>Bacilli</taxon>
        <taxon>Bacillales</taxon>
        <taxon>Bacillaceae</taxon>
        <taxon>Cerasibacillus</taxon>
    </lineage>
</organism>
<dbReference type="PANTHER" id="PTHR35795">
    <property type="entry name" value="SLR1885 PROTEIN"/>
    <property type="match status" value="1"/>
</dbReference>
<dbReference type="InterPro" id="IPR003607">
    <property type="entry name" value="HD/PDEase_dom"/>
</dbReference>
<dbReference type="GO" id="GO:0046872">
    <property type="term" value="F:metal ion binding"/>
    <property type="evidence" value="ECO:0007669"/>
    <property type="project" value="UniProtKB-KW"/>
</dbReference>
<evidence type="ECO:0000256" key="3">
    <source>
        <dbReference type="ARBA" id="ARBA00022741"/>
    </source>
</evidence>
<sequence>MNRNDALEVLEAHLPKKRYDHSIRVTNTAIQLAGRYGVAKEQTEMAAIFHDYAKFRSKDELKRWITHTHLPKDLLFYHHQLWHGPVGAILIEREQGIKDPAIQAAIHCHTTGKKDMSPLELILYVADYIEPGRSFPGLDEVREMANKDLVKTAWMISRNTIHYLMEKNQPIYPDTFHAYNDLTKKISGGNS</sequence>
<dbReference type="SMART" id="SM00471">
    <property type="entry name" value="HDc"/>
    <property type="match status" value="1"/>
</dbReference>
<evidence type="ECO:0000256" key="4">
    <source>
        <dbReference type="ARBA" id="ARBA00022801"/>
    </source>
</evidence>
<comment type="catalytic activity">
    <reaction evidence="6">
        <text>P(1),P(4)-bis(5'-adenosyl) tetraphosphate + H2O = 2 ADP + 2 H(+)</text>
        <dbReference type="Rhea" id="RHEA:24252"/>
        <dbReference type="ChEBI" id="CHEBI:15377"/>
        <dbReference type="ChEBI" id="CHEBI:15378"/>
        <dbReference type="ChEBI" id="CHEBI:58141"/>
        <dbReference type="ChEBI" id="CHEBI:456216"/>
        <dbReference type="EC" id="3.6.1.41"/>
    </reaction>
</comment>
<dbReference type="AlphaFoldDB" id="A0A5C8P4E5"/>
<dbReference type="GO" id="GO:0008803">
    <property type="term" value="F:bis(5'-nucleosyl)-tetraphosphatase (symmetrical) activity"/>
    <property type="evidence" value="ECO:0007669"/>
    <property type="project" value="UniProtKB-EC"/>
</dbReference>
<dbReference type="SUPFAM" id="SSF109604">
    <property type="entry name" value="HD-domain/PDEase-like"/>
    <property type="match status" value="1"/>
</dbReference>